<evidence type="ECO:0000256" key="10">
    <source>
        <dbReference type="ARBA" id="ARBA00022777"/>
    </source>
</evidence>
<reference evidence="17" key="2">
    <citation type="journal article" date="2021" name="PeerJ">
        <title>Extensive microbial diversity within the chicken gut microbiome revealed by metagenomics and culture.</title>
        <authorList>
            <person name="Gilroy R."/>
            <person name="Ravi A."/>
            <person name="Getino M."/>
            <person name="Pursley I."/>
            <person name="Horton D.L."/>
            <person name="Alikhan N.F."/>
            <person name="Baker D."/>
            <person name="Gharbi K."/>
            <person name="Hall N."/>
            <person name="Watson M."/>
            <person name="Adriaenssens E.M."/>
            <person name="Foster-Nyarko E."/>
            <person name="Jarju S."/>
            <person name="Secka A."/>
            <person name="Antonio M."/>
            <person name="Oren A."/>
            <person name="Chaudhuri R.R."/>
            <person name="La Ragione R."/>
            <person name="Hildebrand F."/>
            <person name="Pallen M.J."/>
        </authorList>
    </citation>
    <scope>NUCLEOTIDE SEQUENCE</scope>
    <source>
        <strain evidence="17">ChiSxjej2B14-6234</strain>
    </source>
</reference>
<dbReference type="AlphaFoldDB" id="A0A9D0ZAA4"/>
<sequence length="257" mass="27803">MILTLDIGNTNIKAALFDEGEMRGSWRISTNHMYTADEYGLMLEGLMRHDGFALSDVTGIMISSVVPTVNFTIEHMCRSYIGVEPRFLVPGVKTGLNIRYENPRELGSDRIANAVAAAEIYGGPCIVIDFGSATNYGAISEKGEFLGGAIAPGIKMSAEALYTGTAKLPRIELVCPPSIIARTTVTNIQAGVIHGYVGSVEHIVRTMRREMGCPQARVIATGGMARIVAAESDVIDIIDATLTLKGIYRIYMRNQAQ</sequence>
<comment type="catalytic activity">
    <reaction evidence="1 16">
        <text>(R)-pantothenate + ATP = (R)-4'-phosphopantothenate + ADP + H(+)</text>
        <dbReference type="Rhea" id="RHEA:16373"/>
        <dbReference type="ChEBI" id="CHEBI:10986"/>
        <dbReference type="ChEBI" id="CHEBI:15378"/>
        <dbReference type="ChEBI" id="CHEBI:29032"/>
        <dbReference type="ChEBI" id="CHEBI:30616"/>
        <dbReference type="ChEBI" id="CHEBI:456216"/>
        <dbReference type="EC" id="2.7.1.33"/>
    </reaction>
</comment>
<feature type="binding site" evidence="16">
    <location>
        <position position="129"/>
    </location>
    <ligand>
        <name>K(+)</name>
        <dbReference type="ChEBI" id="CHEBI:29103"/>
    </ligand>
</feature>
<comment type="cofactor">
    <cofactor evidence="16">
        <name>NH4(+)</name>
        <dbReference type="ChEBI" id="CHEBI:28938"/>
    </cofactor>
    <cofactor evidence="16">
        <name>K(+)</name>
        <dbReference type="ChEBI" id="CHEBI:29103"/>
    </cofactor>
    <text evidence="16">A monovalent cation. Ammonium or potassium.</text>
</comment>
<dbReference type="GO" id="GO:0005737">
    <property type="term" value="C:cytoplasm"/>
    <property type="evidence" value="ECO:0007669"/>
    <property type="project" value="UniProtKB-SubCell"/>
</dbReference>
<dbReference type="Gene3D" id="3.30.420.40">
    <property type="match status" value="2"/>
</dbReference>
<evidence type="ECO:0000256" key="12">
    <source>
        <dbReference type="ARBA" id="ARBA00022958"/>
    </source>
</evidence>
<evidence type="ECO:0000313" key="18">
    <source>
        <dbReference type="Proteomes" id="UP000886887"/>
    </source>
</evidence>
<dbReference type="PANTHER" id="PTHR34265:SF1">
    <property type="entry name" value="TYPE III PANTOTHENATE KINASE"/>
    <property type="match status" value="1"/>
</dbReference>
<comment type="similarity">
    <text evidence="14 16">Belongs to the type III pantothenate kinase family.</text>
</comment>
<gene>
    <name evidence="16" type="primary">coaX</name>
    <name evidence="17" type="ORF">IAB73_07540</name>
</gene>
<dbReference type="InterPro" id="IPR043129">
    <property type="entry name" value="ATPase_NBD"/>
</dbReference>
<comment type="cofactor">
    <cofactor evidence="2">
        <name>K(+)</name>
        <dbReference type="ChEBI" id="CHEBI:29103"/>
    </cofactor>
</comment>
<keyword evidence="16" id="KW-0479">Metal-binding</keyword>
<keyword evidence="9 16" id="KW-0547">Nucleotide-binding</keyword>
<dbReference type="EC" id="2.7.1.33" evidence="6 16"/>
<keyword evidence="12 16" id="KW-0630">Potassium</keyword>
<name>A0A9D0ZAA4_9FIRM</name>
<dbReference type="EMBL" id="DVFJ01000028">
    <property type="protein sequence ID" value="HIQ72042.1"/>
    <property type="molecule type" value="Genomic_DNA"/>
</dbReference>
<keyword evidence="11 16" id="KW-0067">ATP-binding</keyword>
<keyword evidence="13 16" id="KW-0173">Coenzyme A biosynthesis</keyword>
<evidence type="ECO:0000256" key="15">
    <source>
        <dbReference type="ARBA" id="ARBA00040883"/>
    </source>
</evidence>
<evidence type="ECO:0000256" key="5">
    <source>
        <dbReference type="ARBA" id="ARBA00011738"/>
    </source>
</evidence>
<comment type="pathway">
    <text evidence="4 16">Cofactor biosynthesis; coenzyme A biosynthesis; CoA from (R)-pantothenate: step 1/5.</text>
</comment>
<dbReference type="Pfam" id="PF03309">
    <property type="entry name" value="Pan_kinase"/>
    <property type="match status" value="1"/>
</dbReference>
<keyword evidence="8 16" id="KW-0808">Transferase</keyword>
<dbReference type="NCBIfam" id="TIGR00671">
    <property type="entry name" value="baf"/>
    <property type="match status" value="1"/>
</dbReference>
<feature type="binding site" evidence="16">
    <location>
        <position position="184"/>
    </location>
    <ligand>
        <name>substrate</name>
    </ligand>
</feature>
<dbReference type="GO" id="GO:0004594">
    <property type="term" value="F:pantothenate kinase activity"/>
    <property type="evidence" value="ECO:0007669"/>
    <property type="project" value="UniProtKB-UniRule"/>
</dbReference>
<keyword evidence="7 16" id="KW-0963">Cytoplasm</keyword>
<keyword evidence="10 16" id="KW-0418">Kinase</keyword>
<dbReference type="InterPro" id="IPR004619">
    <property type="entry name" value="Type_III_PanK"/>
</dbReference>
<comment type="function">
    <text evidence="16">Catalyzes the phosphorylation of pantothenate (Pan), the first step in CoA biosynthesis.</text>
</comment>
<dbReference type="CDD" id="cd24015">
    <property type="entry name" value="ASKHA_NBD_PanK-III"/>
    <property type="match status" value="1"/>
</dbReference>
<evidence type="ECO:0000256" key="13">
    <source>
        <dbReference type="ARBA" id="ARBA00022993"/>
    </source>
</evidence>
<evidence type="ECO:0000256" key="7">
    <source>
        <dbReference type="ARBA" id="ARBA00022490"/>
    </source>
</evidence>
<evidence type="ECO:0000256" key="14">
    <source>
        <dbReference type="ARBA" id="ARBA00038036"/>
    </source>
</evidence>
<evidence type="ECO:0000256" key="1">
    <source>
        <dbReference type="ARBA" id="ARBA00001206"/>
    </source>
</evidence>
<feature type="binding site" evidence="16">
    <location>
        <begin position="6"/>
        <end position="13"/>
    </location>
    <ligand>
        <name>ATP</name>
        <dbReference type="ChEBI" id="CHEBI:30616"/>
    </ligand>
</feature>
<protein>
    <recommendedName>
        <fullName evidence="15 16">Type III pantothenate kinase</fullName>
        <ecNumber evidence="6 16">2.7.1.33</ecNumber>
    </recommendedName>
    <alternativeName>
        <fullName evidence="16">PanK-III</fullName>
    </alternativeName>
    <alternativeName>
        <fullName evidence="16">Pantothenic acid kinase</fullName>
    </alternativeName>
</protein>
<evidence type="ECO:0000256" key="2">
    <source>
        <dbReference type="ARBA" id="ARBA00001958"/>
    </source>
</evidence>
<organism evidence="17 18">
    <name type="scientific">Candidatus Onthenecus intestinigallinarum</name>
    <dbReference type="NCBI Taxonomy" id="2840875"/>
    <lineage>
        <taxon>Bacteria</taxon>
        <taxon>Bacillati</taxon>
        <taxon>Bacillota</taxon>
        <taxon>Clostridia</taxon>
        <taxon>Eubacteriales</taxon>
        <taxon>Candidatus Onthenecus</taxon>
    </lineage>
</organism>
<dbReference type="NCBIfam" id="NF009855">
    <property type="entry name" value="PRK13321.1"/>
    <property type="match status" value="1"/>
</dbReference>
<dbReference type="GO" id="GO:0015937">
    <property type="term" value="P:coenzyme A biosynthetic process"/>
    <property type="evidence" value="ECO:0007669"/>
    <property type="project" value="UniProtKB-UniRule"/>
</dbReference>
<proteinExistence type="inferred from homology"/>
<comment type="caution">
    <text evidence="17">The sequence shown here is derived from an EMBL/GenBank/DDBJ whole genome shotgun (WGS) entry which is preliminary data.</text>
</comment>
<evidence type="ECO:0000256" key="4">
    <source>
        <dbReference type="ARBA" id="ARBA00005225"/>
    </source>
</evidence>
<dbReference type="PANTHER" id="PTHR34265">
    <property type="entry name" value="TYPE III PANTOTHENATE KINASE"/>
    <property type="match status" value="1"/>
</dbReference>
<feature type="active site" description="Proton acceptor" evidence="16">
    <location>
        <position position="109"/>
    </location>
</feature>
<evidence type="ECO:0000256" key="3">
    <source>
        <dbReference type="ARBA" id="ARBA00004496"/>
    </source>
</evidence>
<evidence type="ECO:0000256" key="11">
    <source>
        <dbReference type="ARBA" id="ARBA00022840"/>
    </source>
</evidence>
<comment type="subcellular location">
    <subcellularLocation>
        <location evidence="3 16">Cytoplasm</location>
    </subcellularLocation>
</comment>
<dbReference type="GO" id="GO:0046872">
    <property type="term" value="F:metal ion binding"/>
    <property type="evidence" value="ECO:0007669"/>
    <property type="project" value="UniProtKB-KW"/>
</dbReference>
<evidence type="ECO:0000256" key="16">
    <source>
        <dbReference type="HAMAP-Rule" id="MF_01274"/>
    </source>
</evidence>
<evidence type="ECO:0000313" key="17">
    <source>
        <dbReference type="EMBL" id="HIQ72042.1"/>
    </source>
</evidence>
<feature type="binding site" evidence="16">
    <location>
        <position position="100"/>
    </location>
    <ligand>
        <name>substrate</name>
    </ligand>
</feature>
<dbReference type="SUPFAM" id="SSF53067">
    <property type="entry name" value="Actin-like ATPase domain"/>
    <property type="match status" value="2"/>
</dbReference>
<dbReference type="GO" id="GO:0005524">
    <property type="term" value="F:ATP binding"/>
    <property type="evidence" value="ECO:0007669"/>
    <property type="project" value="UniProtKB-UniRule"/>
</dbReference>
<evidence type="ECO:0000256" key="6">
    <source>
        <dbReference type="ARBA" id="ARBA00012102"/>
    </source>
</evidence>
<dbReference type="HAMAP" id="MF_01274">
    <property type="entry name" value="Pantothen_kinase_3"/>
    <property type="match status" value="1"/>
</dbReference>
<dbReference type="NCBIfam" id="NF009848">
    <property type="entry name" value="PRK13318.1-6"/>
    <property type="match status" value="1"/>
</dbReference>
<reference evidence="17" key="1">
    <citation type="submission" date="2020-10" db="EMBL/GenBank/DDBJ databases">
        <authorList>
            <person name="Gilroy R."/>
        </authorList>
    </citation>
    <scope>NUCLEOTIDE SEQUENCE</scope>
    <source>
        <strain evidence="17">ChiSxjej2B14-6234</strain>
    </source>
</reference>
<accession>A0A9D0ZAA4</accession>
<feature type="binding site" evidence="16">
    <location>
        <position position="132"/>
    </location>
    <ligand>
        <name>ATP</name>
        <dbReference type="ChEBI" id="CHEBI:30616"/>
    </ligand>
</feature>
<comment type="subunit">
    <text evidence="5 16">Homodimer.</text>
</comment>
<dbReference type="Proteomes" id="UP000886887">
    <property type="component" value="Unassembled WGS sequence"/>
</dbReference>
<evidence type="ECO:0000256" key="9">
    <source>
        <dbReference type="ARBA" id="ARBA00022741"/>
    </source>
</evidence>
<evidence type="ECO:0000256" key="8">
    <source>
        <dbReference type="ARBA" id="ARBA00022679"/>
    </source>
</evidence>
<feature type="binding site" evidence="16">
    <location>
        <begin position="107"/>
        <end position="110"/>
    </location>
    <ligand>
        <name>substrate</name>
    </ligand>
</feature>